<evidence type="ECO:0008006" key="2">
    <source>
        <dbReference type="Google" id="ProtNLM"/>
    </source>
</evidence>
<gene>
    <name evidence="1" type="ORF">LCGC14_0145090</name>
</gene>
<name>A0A0F9VF64_9ZZZZ</name>
<dbReference type="Gene3D" id="3.10.20.30">
    <property type="match status" value="1"/>
</dbReference>
<comment type="caution">
    <text evidence="1">The sequence shown here is derived from an EMBL/GenBank/DDBJ whole genome shotgun (WGS) entry which is preliminary data.</text>
</comment>
<evidence type="ECO:0000313" key="1">
    <source>
        <dbReference type="EMBL" id="KKN98417.1"/>
    </source>
</evidence>
<dbReference type="AlphaFoldDB" id="A0A0F9VF64"/>
<reference evidence="1" key="1">
    <citation type="journal article" date="2015" name="Nature">
        <title>Complex archaea that bridge the gap between prokaryotes and eukaryotes.</title>
        <authorList>
            <person name="Spang A."/>
            <person name="Saw J.H."/>
            <person name="Jorgensen S.L."/>
            <person name="Zaremba-Niedzwiedzka K."/>
            <person name="Martijn J."/>
            <person name="Lind A.E."/>
            <person name="van Eijk R."/>
            <person name="Schleper C."/>
            <person name="Guy L."/>
            <person name="Ettema T.J."/>
        </authorList>
    </citation>
    <scope>NUCLEOTIDE SEQUENCE</scope>
</reference>
<protein>
    <recommendedName>
        <fullName evidence="2">Ubiquitin-like domain-containing protein</fullName>
    </recommendedName>
</protein>
<sequence length="72" mass="7645">MHVRVTIHRFGSDKQVVELESGQTVEDALNKASIPTDGQSLSIDGEAVTLASPLTEDCELYVSGKMKAGLVA</sequence>
<dbReference type="EMBL" id="LAZR01000051">
    <property type="protein sequence ID" value="KKN98417.1"/>
    <property type="molecule type" value="Genomic_DNA"/>
</dbReference>
<accession>A0A0F9VF64</accession>
<proteinExistence type="predicted"/>
<dbReference type="InterPro" id="IPR012675">
    <property type="entry name" value="Beta-grasp_dom_sf"/>
</dbReference>
<organism evidence="1">
    <name type="scientific">marine sediment metagenome</name>
    <dbReference type="NCBI Taxonomy" id="412755"/>
    <lineage>
        <taxon>unclassified sequences</taxon>
        <taxon>metagenomes</taxon>
        <taxon>ecological metagenomes</taxon>
    </lineage>
</organism>